<dbReference type="Pfam" id="PF02082">
    <property type="entry name" value="Rrf2"/>
    <property type="match status" value="1"/>
</dbReference>
<reference evidence="3" key="1">
    <citation type="submission" date="2020-11" db="EMBL/GenBank/DDBJ databases">
        <title>Novosphingobium aureum sp. nov., a marine bacterium isolated from sediment of a salt flat.</title>
        <authorList>
            <person name="Yoo Y."/>
            <person name="Kim J.-J."/>
        </authorList>
    </citation>
    <scope>NUCLEOTIDE SEQUENCE</scope>
    <source>
        <strain evidence="3">YJ-S2-02</strain>
    </source>
</reference>
<dbReference type="GO" id="GO:0003677">
    <property type="term" value="F:DNA binding"/>
    <property type="evidence" value="ECO:0007669"/>
    <property type="project" value="UniProtKB-KW"/>
</dbReference>
<dbReference type="PANTHER" id="PTHR33221">
    <property type="entry name" value="WINGED HELIX-TURN-HELIX TRANSCRIPTIONAL REGULATOR, RRF2 FAMILY"/>
    <property type="match status" value="1"/>
</dbReference>
<organism evidence="3 4">
    <name type="scientific">Novosphingobium aureum</name>
    <dbReference type="NCBI Taxonomy" id="2792964"/>
    <lineage>
        <taxon>Bacteria</taxon>
        <taxon>Pseudomonadati</taxon>
        <taxon>Pseudomonadota</taxon>
        <taxon>Alphaproteobacteria</taxon>
        <taxon>Sphingomonadales</taxon>
        <taxon>Sphingomonadaceae</taxon>
        <taxon>Novosphingobium</taxon>
    </lineage>
</organism>
<name>A0A931HDU3_9SPHN</name>
<dbReference type="Proteomes" id="UP000617634">
    <property type="component" value="Unassembled WGS sequence"/>
</dbReference>
<dbReference type="InterPro" id="IPR036388">
    <property type="entry name" value="WH-like_DNA-bd_sf"/>
</dbReference>
<accession>A0A931HDU3</accession>
<sequence>MRLTAHTDYAMRILLHAAAARQRDPRLLLSIAEVARAHDISRNHAMKIVSHLGHAGFLETVRGRSGGFRLAREPETIRIGAVVRSTEPCLEPALCKTCALNGACGFSTMLDKAVAAFLAVLDDCTLADATRTTRIDLTGGGPAGSLGLPADNKSAQHTEEERLDDYPIPGTGTARRAFSS</sequence>
<dbReference type="GO" id="GO:0005829">
    <property type="term" value="C:cytosol"/>
    <property type="evidence" value="ECO:0007669"/>
    <property type="project" value="TreeGrafter"/>
</dbReference>
<dbReference type="PROSITE" id="PS51197">
    <property type="entry name" value="HTH_RRF2_2"/>
    <property type="match status" value="1"/>
</dbReference>
<comment type="caution">
    <text evidence="3">The sequence shown here is derived from an EMBL/GenBank/DDBJ whole genome shotgun (WGS) entry which is preliminary data.</text>
</comment>
<dbReference type="GO" id="GO:0003700">
    <property type="term" value="F:DNA-binding transcription factor activity"/>
    <property type="evidence" value="ECO:0007669"/>
    <property type="project" value="TreeGrafter"/>
</dbReference>
<dbReference type="Gene3D" id="1.10.10.10">
    <property type="entry name" value="Winged helix-like DNA-binding domain superfamily/Winged helix DNA-binding domain"/>
    <property type="match status" value="1"/>
</dbReference>
<feature type="region of interest" description="Disordered" evidence="2">
    <location>
        <begin position="138"/>
        <end position="180"/>
    </location>
</feature>
<dbReference type="RefSeq" id="WP_197165457.1">
    <property type="nucleotide sequence ID" value="NZ_JADZGI010000002.1"/>
</dbReference>
<dbReference type="InterPro" id="IPR036390">
    <property type="entry name" value="WH_DNA-bd_sf"/>
</dbReference>
<dbReference type="NCBIfam" id="TIGR00738">
    <property type="entry name" value="rrf2_super"/>
    <property type="match status" value="1"/>
</dbReference>
<evidence type="ECO:0000313" key="4">
    <source>
        <dbReference type="Proteomes" id="UP000617634"/>
    </source>
</evidence>
<keyword evidence="4" id="KW-1185">Reference proteome</keyword>
<dbReference type="AlphaFoldDB" id="A0A931HDU3"/>
<dbReference type="PANTHER" id="PTHR33221:SF4">
    <property type="entry name" value="HTH-TYPE TRANSCRIPTIONAL REPRESSOR NSRR"/>
    <property type="match status" value="1"/>
</dbReference>
<evidence type="ECO:0000313" key="3">
    <source>
        <dbReference type="EMBL" id="MBH0114282.1"/>
    </source>
</evidence>
<dbReference type="SUPFAM" id="SSF46785">
    <property type="entry name" value="Winged helix' DNA-binding domain"/>
    <property type="match status" value="1"/>
</dbReference>
<keyword evidence="1" id="KW-0238">DNA-binding</keyword>
<evidence type="ECO:0000256" key="2">
    <source>
        <dbReference type="SAM" id="MobiDB-lite"/>
    </source>
</evidence>
<evidence type="ECO:0000256" key="1">
    <source>
        <dbReference type="ARBA" id="ARBA00023125"/>
    </source>
</evidence>
<dbReference type="EMBL" id="JADZGI010000002">
    <property type="protein sequence ID" value="MBH0114282.1"/>
    <property type="molecule type" value="Genomic_DNA"/>
</dbReference>
<dbReference type="InterPro" id="IPR000944">
    <property type="entry name" value="Tscrpt_reg_Rrf2"/>
</dbReference>
<gene>
    <name evidence="3" type="ORF">I5E68_15155</name>
</gene>
<proteinExistence type="predicted"/>
<protein>
    <submittedName>
        <fullName evidence="3">Rrf2 family transcriptional regulator</fullName>
    </submittedName>
</protein>